<sequence>MPLSQALLPEFQHEMASLRRVIERIPAGRMDYRPHPKSFTLGDLANHLVTIPGWTISTLTRTELDFGLPETRASQPKPSDTVEGLLRTLDQGVEGALEALAKTPDEAFQVIWTLKNEGQVILAMPRAAVYRSFVMNHLIHHRAQLAVYLRLLDVPVPSIYGPSADES</sequence>
<dbReference type="SUPFAM" id="SSF109854">
    <property type="entry name" value="DinB/YfiT-like putative metalloenzymes"/>
    <property type="match status" value="1"/>
</dbReference>
<evidence type="ECO:0000313" key="3">
    <source>
        <dbReference type="EMBL" id="BDU70291.1"/>
    </source>
</evidence>
<keyword evidence="4" id="KW-1185">Reference proteome</keyword>
<reference evidence="4" key="1">
    <citation type="journal article" date="2023" name="Int. J. Syst. Evol. Microbiol.">
        <title>Mesoterricola silvestris gen. nov., sp. nov., Mesoterricola sediminis sp. nov., Geothrix oryzae sp. nov., Geothrix edaphica sp. nov., Geothrix rubra sp. nov., and Geothrix limicola sp. nov., six novel members of Acidobacteriota isolated from soils.</title>
        <authorList>
            <person name="Itoh H."/>
            <person name="Sugisawa Y."/>
            <person name="Mise K."/>
            <person name="Xu Z."/>
            <person name="Kuniyasu M."/>
            <person name="Ushijima N."/>
            <person name="Kawano K."/>
            <person name="Kobayashi E."/>
            <person name="Shiratori Y."/>
            <person name="Masuda Y."/>
            <person name="Senoo K."/>
        </authorList>
    </citation>
    <scope>NUCLEOTIDE SEQUENCE [LARGE SCALE GENOMIC DNA]</scope>
    <source>
        <strain evidence="4">Red222</strain>
    </source>
</reference>
<dbReference type="Pfam" id="PF05163">
    <property type="entry name" value="DinB"/>
    <property type="match status" value="1"/>
</dbReference>
<dbReference type="EMBL" id="AP027079">
    <property type="protein sequence ID" value="BDU70291.1"/>
    <property type="molecule type" value="Genomic_DNA"/>
</dbReference>
<evidence type="ECO:0000256" key="1">
    <source>
        <dbReference type="ARBA" id="ARBA00008635"/>
    </source>
</evidence>
<dbReference type="Proteomes" id="UP001242010">
    <property type="component" value="Chromosome"/>
</dbReference>
<keyword evidence="2" id="KW-0479">Metal-binding</keyword>
<dbReference type="InterPro" id="IPR007837">
    <property type="entry name" value="DinB"/>
</dbReference>
<proteinExistence type="inferred from homology"/>
<evidence type="ECO:0000313" key="4">
    <source>
        <dbReference type="Proteomes" id="UP001242010"/>
    </source>
</evidence>
<accession>A0ABN6UZ08</accession>
<organism evidence="3 4">
    <name type="scientific">Geothrix oryzae</name>
    <dbReference type="NCBI Taxonomy" id="2927975"/>
    <lineage>
        <taxon>Bacteria</taxon>
        <taxon>Pseudomonadati</taxon>
        <taxon>Acidobacteriota</taxon>
        <taxon>Holophagae</taxon>
        <taxon>Holophagales</taxon>
        <taxon>Holophagaceae</taxon>
        <taxon>Geothrix</taxon>
    </lineage>
</organism>
<evidence type="ECO:0008006" key="5">
    <source>
        <dbReference type="Google" id="ProtNLM"/>
    </source>
</evidence>
<name>A0ABN6UZ08_9BACT</name>
<dbReference type="Gene3D" id="1.20.120.450">
    <property type="entry name" value="dinb family like domain"/>
    <property type="match status" value="1"/>
</dbReference>
<dbReference type="RefSeq" id="WP_286354010.1">
    <property type="nucleotide sequence ID" value="NZ_AP027079.1"/>
</dbReference>
<gene>
    <name evidence="3" type="ORF">GETHOR_23920</name>
</gene>
<comment type="similarity">
    <text evidence="1">Belongs to the DinB family.</text>
</comment>
<protein>
    <recommendedName>
        <fullName evidence="5">Damage-inducible protein DinB</fullName>
    </recommendedName>
</protein>
<evidence type="ECO:0000256" key="2">
    <source>
        <dbReference type="ARBA" id="ARBA00022723"/>
    </source>
</evidence>
<dbReference type="InterPro" id="IPR034660">
    <property type="entry name" value="DinB/YfiT-like"/>
</dbReference>